<dbReference type="SUPFAM" id="SSF102114">
    <property type="entry name" value="Radical SAM enzymes"/>
    <property type="match status" value="1"/>
</dbReference>
<dbReference type="SFLD" id="SFLDG01060">
    <property type="entry name" value="BATS_domain_containing"/>
    <property type="match status" value="1"/>
</dbReference>
<evidence type="ECO:0000259" key="9">
    <source>
        <dbReference type="PROSITE" id="PS51918"/>
    </source>
</evidence>
<dbReference type="InterPro" id="IPR007197">
    <property type="entry name" value="rSAM"/>
</dbReference>
<dbReference type="GO" id="GO:0044272">
    <property type="term" value="P:sulfur compound biosynthetic process"/>
    <property type="evidence" value="ECO:0007669"/>
    <property type="project" value="UniProtKB-ARBA"/>
</dbReference>
<dbReference type="AlphaFoldDB" id="A0A0K8J938"/>
<feature type="binding site" evidence="8">
    <location>
        <position position="165"/>
    </location>
    <ligand>
        <name>S-adenosyl-L-methionine</name>
        <dbReference type="ChEBI" id="CHEBI:59789"/>
    </ligand>
</feature>
<evidence type="ECO:0000256" key="5">
    <source>
        <dbReference type="ARBA" id="ARBA00023014"/>
    </source>
</evidence>
<sequence>MADVKSLIVKLETNKILSKEEFHTLLNHISDEDLLYLRERACITARKHFGNKIYIRGLIEFTNHCKNDCYYCGIRRSNENVHRYRLSEEDILKCADTGYLLGFRTFVLQGGEDGHYTDDYIVTLIKSIKEKYPDCAVTLSIGEKSYDSYKRYFEAGADRYLLRHETANKEHYQKLHPPSLSLDKRIQSLLNLKKIGFQVGAGFMVGSPYQRTENLVEDLLFLKELSPHMVGIGPFIPHHQTPFADKSQGSLRQTLLMLSIIRLMLPNVLLPATTALGTIHPDGREMGILSGANVVMPNLSPTSVRKDYELYDNKICTGDEAAECRYCLERRVNRIGYQLVVDRGDYKLSGN</sequence>
<dbReference type="RefSeq" id="WP_058259010.1">
    <property type="nucleotide sequence ID" value="NZ_LN879430.1"/>
</dbReference>
<dbReference type="CDD" id="cd01335">
    <property type="entry name" value="Radical_SAM"/>
    <property type="match status" value="1"/>
</dbReference>
<gene>
    <name evidence="10" type="ORF">SD1D_2281</name>
</gene>
<keyword evidence="3" id="KW-0479">Metal-binding</keyword>
<dbReference type="SMART" id="SM00876">
    <property type="entry name" value="BATS"/>
    <property type="match status" value="1"/>
</dbReference>
<keyword evidence="1 7" id="KW-0004">4Fe-4S</keyword>
<evidence type="ECO:0000313" key="10">
    <source>
        <dbReference type="EMBL" id="CUH93793.1"/>
    </source>
</evidence>
<dbReference type="GO" id="GO:0046872">
    <property type="term" value="F:metal ion binding"/>
    <property type="evidence" value="ECO:0007669"/>
    <property type="project" value="UniProtKB-KW"/>
</dbReference>
<keyword evidence="5 7" id="KW-0411">Iron-sulfur</keyword>
<evidence type="ECO:0000256" key="4">
    <source>
        <dbReference type="ARBA" id="ARBA00023004"/>
    </source>
</evidence>
<dbReference type="SFLD" id="SFLDS00029">
    <property type="entry name" value="Radical_SAM"/>
    <property type="match status" value="1"/>
</dbReference>
<reference evidence="11" key="1">
    <citation type="submission" date="2015-09" db="EMBL/GenBank/DDBJ databases">
        <authorList>
            <person name="Wibberg D."/>
        </authorList>
    </citation>
    <scope>NUCLEOTIDE SEQUENCE [LARGE SCALE GENOMIC DNA]</scope>
    <source>
        <strain evidence="11">SD1D</strain>
    </source>
</reference>
<dbReference type="SMART" id="SM00729">
    <property type="entry name" value="Elp3"/>
    <property type="match status" value="1"/>
</dbReference>
<dbReference type="InterPro" id="IPR058240">
    <property type="entry name" value="rSAM_sf"/>
</dbReference>
<comment type="cofactor">
    <cofactor evidence="6">
        <name>[2Fe-2S] cluster</name>
        <dbReference type="ChEBI" id="CHEBI:190135"/>
    </cofactor>
</comment>
<feature type="binding site" evidence="8">
    <location>
        <position position="185"/>
    </location>
    <ligand>
        <name>S-adenosyl-L-methionine</name>
        <dbReference type="ChEBI" id="CHEBI:59789"/>
    </ligand>
</feature>
<dbReference type="EMBL" id="LN879430">
    <property type="protein sequence ID" value="CUH93793.1"/>
    <property type="molecule type" value="Genomic_DNA"/>
</dbReference>
<dbReference type="SFLD" id="SFLDG01280">
    <property type="entry name" value="HydE/PylB-like"/>
    <property type="match status" value="1"/>
</dbReference>
<dbReference type="GO" id="GO:0016740">
    <property type="term" value="F:transferase activity"/>
    <property type="evidence" value="ECO:0007669"/>
    <property type="project" value="TreeGrafter"/>
</dbReference>
<dbReference type="InterPro" id="IPR034422">
    <property type="entry name" value="HydE/PylB-like"/>
</dbReference>
<dbReference type="GO" id="GO:0051539">
    <property type="term" value="F:4 iron, 4 sulfur cluster binding"/>
    <property type="evidence" value="ECO:0007669"/>
    <property type="project" value="UniProtKB-KW"/>
</dbReference>
<dbReference type="InterPro" id="IPR006638">
    <property type="entry name" value="Elp3/MiaA/NifB-like_rSAM"/>
</dbReference>
<feature type="binding site" evidence="7">
    <location>
        <position position="72"/>
    </location>
    <ligand>
        <name>[4Fe-4S] cluster</name>
        <dbReference type="ChEBI" id="CHEBI:49883"/>
        <note>4Fe-4S-S-AdoMet</note>
    </ligand>
</feature>
<evidence type="ECO:0000256" key="2">
    <source>
        <dbReference type="ARBA" id="ARBA00022691"/>
    </source>
</evidence>
<protein>
    <recommendedName>
        <fullName evidence="9">Radical SAM core domain-containing protein</fullName>
    </recommendedName>
</protein>
<keyword evidence="4 7" id="KW-0408">Iron</keyword>
<keyword evidence="2 7" id="KW-0949">S-adenosyl-L-methionine</keyword>
<evidence type="ECO:0000256" key="8">
    <source>
        <dbReference type="PIRSR" id="PIRSR004762-2"/>
    </source>
</evidence>
<comment type="cofactor">
    <cofactor evidence="7">
        <name>[4Fe-4S] cluster</name>
        <dbReference type="ChEBI" id="CHEBI:49883"/>
    </cofactor>
    <text evidence="7">Binds 1 [4Fe-4S] cluster. The cluster is coordinated with 3 cysteines and an exchangeable S-adenosyl-L-methionine.</text>
</comment>
<dbReference type="Proteomes" id="UP000196053">
    <property type="component" value="Chromosome I"/>
</dbReference>
<feature type="binding site" evidence="7">
    <location>
        <position position="69"/>
    </location>
    <ligand>
        <name>[4Fe-4S] cluster</name>
        <dbReference type="ChEBI" id="CHEBI:49883"/>
        <note>4Fe-4S-S-AdoMet</note>
    </ligand>
</feature>
<dbReference type="OrthoDB" id="9775764at2"/>
<feature type="domain" description="Radical SAM core" evidence="9">
    <location>
        <begin position="51"/>
        <end position="267"/>
    </location>
</feature>
<evidence type="ECO:0000313" key="11">
    <source>
        <dbReference type="Proteomes" id="UP000196053"/>
    </source>
</evidence>
<keyword evidence="11" id="KW-1185">Reference proteome</keyword>
<dbReference type="InterPro" id="IPR024021">
    <property type="entry name" value="FeFe-hyd_HydE_rSAM"/>
</dbReference>
<dbReference type="PROSITE" id="PS51918">
    <property type="entry name" value="RADICAL_SAM"/>
    <property type="match status" value="1"/>
</dbReference>
<dbReference type="Pfam" id="PF04055">
    <property type="entry name" value="Radical_SAM"/>
    <property type="match status" value="1"/>
</dbReference>
<dbReference type="NCBIfam" id="TIGR03956">
    <property type="entry name" value="rSAM_HydE"/>
    <property type="match status" value="1"/>
</dbReference>
<dbReference type="KEGG" id="hsd:SD1D_2281"/>
<evidence type="ECO:0000256" key="7">
    <source>
        <dbReference type="PIRSR" id="PIRSR004762-1"/>
    </source>
</evidence>
<dbReference type="Gene3D" id="3.20.20.70">
    <property type="entry name" value="Aldolase class I"/>
    <property type="match status" value="1"/>
</dbReference>
<feature type="binding site" evidence="8">
    <location>
        <position position="140"/>
    </location>
    <ligand>
        <name>(3R)-3-methyl-D-ornithine</name>
        <dbReference type="ChEBI" id="CHEBI:64642"/>
    </ligand>
</feature>
<dbReference type="GO" id="GO:0042364">
    <property type="term" value="P:water-soluble vitamin biosynthetic process"/>
    <property type="evidence" value="ECO:0007669"/>
    <property type="project" value="UniProtKB-ARBA"/>
</dbReference>
<organism evidence="10 11">
    <name type="scientific">Herbinix luporum</name>
    <dbReference type="NCBI Taxonomy" id="1679721"/>
    <lineage>
        <taxon>Bacteria</taxon>
        <taxon>Bacillati</taxon>
        <taxon>Bacillota</taxon>
        <taxon>Clostridia</taxon>
        <taxon>Lachnospirales</taxon>
        <taxon>Lachnospiraceae</taxon>
        <taxon>Herbinix</taxon>
    </lineage>
</organism>
<feature type="binding site" evidence="7">
    <location>
        <position position="65"/>
    </location>
    <ligand>
        <name>[4Fe-4S] cluster</name>
        <dbReference type="ChEBI" id="CHEBI:49883"/>
        <note>4Fe-4S-S-AdoMet</note>
    </ligand>
</feature>
<dbReference type="PANTHER" id="PTHR43726:SF1">
    <property type="entry name" value="BIOTIN SYNTHASE"/>
    <property type="match status" value="1"/>
</dbReference>
<dbReference type="PIRSF" id="PIRSF004762">
    <property type="entry name" value="CHP00423"/>
    <property type="match status" value="1"/>
</dbReference>
<dbReference type="PANTHER" id="PTHR43726">
    <property type="entry name" value="3-METHYLORNITHINE SYNTHASE"/>
    <property type="match status" value="1"/>
</dbReference>
<evidence type="ECO:0000256" key="6">
    <source>
        <dbReference type="ARBA" id="ARBA00034078"/>
    </source>
</evidence>
<dbReference type="SFLD" id="SFLDF00348">
    <property type="entry name" value="FeFe_hydrogenase_maturase_(Hyd"/>
    <property type="match status" value="1"/>
</dbReference>
<proteinExistence type="predicted"/>
<evidence type="ECO:0000256" key="3">
    <source>
        <dbReference type="ARBA" id="ARBA00022723"/>
    </source>
</evidence>
<dbReference type="InterPro" id="IPR010722">
    <property type="entry name" value="BATS_dom"/>
</dbReference>
<name>A0A0K8J938_9FIRM</name>
<dbReference type="InterPro" id="IPR013785">
    <property type="entry name" value="Aldolase_TIM"/>
</dbReference>
<evidence type="ECO:0000256" key="1">
    <source>
        <dbReference type="ARBA" id="ARBA00022485"/>
    </source>
</evidence>
<accession>A0A0K8J938</accession>